<sequence>SFGCRKKRFKAEIQVRYHDQDTAVRRSEKLITARTLVLNGHQCPSVHFRNVSTVDSRGFQVVVAAQFVVVNLIFYVYLVVDITLLSIGGWIVITVDDGHDLSKRLSKQICPATKSMRTALDKFNNLECSNACPFPRSLEFDQVKNPEADVWLRSEFVGSDSPVPITVRRRAIDLYHLLDRAKEEVTLLQEEMRNVVEHFSGQHATFSSSLKDATISPLSLEELGKNIFPKMKLVSLEGQLLEVKRVFQGHIGEVPLPNLIFDRNSIPLQDDENEADEVSELLLTLPETEEDEVDSEKECESDYDDTDSTFFSSSGILL</sequence>
<dbReference type="EMBL" id="CALNXK010000001">
    <property type="protein sequence ID" value="CAH3032483.1"/>
    <property type="molecule type" value="Genomic_DNA"/>
</dbReference>
<gene>
    <name evidence="2" type="ORF">PLOB_00000550</name>
</gene>
<evidence type="ECO:0000256" key="1">
    <source>
        <dbReference type="SAM" id="MobiDB-lite"/>
    </source>
</evidence>
<evidence type="ECO:0000313" key="2">
    <source>
        <dbReference type="EMBL" id="CAH3032483.1"/>
    </source>
</evidence>
<reference evidence="2 3" key="1">
    <citation type="submission" date="2022-05" db="EMBL/GenBank/DDBJ databases">
        <authorList>
            <consortium name="Genoscope - CEA"/>
            <person name="William W."/>
        </authorList>
    </citation>
    <scope>NUCLEOTIDE SEQUENCE [LARGE SCALE GENOMIC DNA]</scope>
</reference>
<protein>
    <submittedName>
        <fullName evidence="2">Uncharacterized protein</fullName>
    </submittedName>
</protein>
<dbReference type="Proteomes" id="UP001159405">
    <property type="component" value="Unassembled WGS sequence"/>
</dbReference>
<feature type="non-terminal residue" evidence="2">
    <location>
        <position position="1"/>
    </location>
</feature>
<comment type="caution">
    <text evidence="2">The sequence shown here is derived from an EMBL/GenBank/DDBJ whole genome shotgun (WGS) entry which is preliminary data.</text>
</comment>
<feature type="compositionally biased region" description="Low complexity" evidence="1">
    <location>
        <begin position="308"/>
        <end position="318"/>
    </location>
</feature>
<accession>A0ABN8MT02</accession>
<name>A0ABN8MT02_9CNID</name>
<feature type="region of interest" description="Disordered" evidence="1">
    <location>
        <begin position="287"/>
        <end position="318"/>
    </location>
</feature>
<organism evidence="2 3">
    <name type="scientific">Porites lobata</name>
    <dbReference type="NCBI Taxonomy" id="104759"/>
    <lineage>
        <taxon>Eukaryota</taxon>
        <taxon>Metazoa</taxon>
        <taxon>Cnidaria</taxon>
        <taxon>Anthozoa</taxon>
        <taxon>Hexacorallia</taxon>
        <taxon>Scleractinia</taxon>
        <taxon>Fungiina</taxon>
        <taxon>Poritidae</taxon>
        <taxon>Porites</taxon>
    </lineage>
</organism>
<proteinExistence type="predicted"/>
<evidence type="ECO:0000313" key="3">
    <source>
        <dbReference type="Proteomes" id="UP001159405"/>
    </source>
</evidence>
<keyword evidence="3" id="KW-1185">Reference proteome</keyword>
<feature type="compositionally biased region" description="Acidic residues" evidence="1">
    <location>
        <begin position="287"/>
        <end position="307"/>
    </location>
</feature>